<feature type="transmembrane region" description="Helical" evidence="9">
    <location>
        <begin position="176"/>
        <end position="202"/>
    </location>
</feature>
<evidence type="ECO:0000256" key="7">
    <source>
        <dbReference type="ARBA" id="ARBA00023136"/>
    </source>
</evidence>
<evidence type="ECO:0000256" key="9">
    <source>
        <dbReference type="SAM" id="Phobius"/>
    </source>
</evidence>
<evidence type="ECO:0000256" key="5">
    <source>
        <dbReference type="ARBA" id="ARBA00022970"/>
    </source>
</evidence>
<organism evidence="10 11">
    <name type="scientific">Blastococcus saxobsidens</name>
    <dbReference type="NCBI Taxonomy" id="138336"/>
    <lineage>
        <taxon>Bacteria</taxon>
        <taxon>Bacillati</taxon>
        <taxon>Actinomycetota</taxon>
        <taxon>Actinomycetes</taxon>
        <taxon>Geodermatophilales</taxon>
        <taxon>Geodermatophilaceae</taxon>
        <taxon>Blastococcus</taxon>
    </lineage>
</organism>
<dbReference type="GO" id="GO:0006865">
    <property type="term" value="P:amino acid transport"/>
    <property type="evidence" value="ECO:0007669"/>
    <property type="project" value="UniProtKB-KW"/>
</dbReference>
<keyword evidence="2" id="KW-0813">Transport</keyword>
<evidence type="ECO:0000256" key="4">
    <source>
        <dbReference type="ARBA" id="ARBA00022692"/>
    </source>
</evidence>
<dbReference type="GO" id="GO:0022857">
    <property type="term" value="F:transmembrane transporter activity"/>
    <property type="evidence" value="ECO:0007669"/>
    <property type="project" value="InterPro"/>
</dbReference>
<feature type="transmembrane region" description="Helical" evidence="9">
    <location>
        <begin position="49"/>
        <end position="76"/>
    </location>
</feature>
<accession>A0A6L9W2T0</accession>
<dbReference type="Pfam" id="PF02653">
    <property type="entry name" value="BPD_transp_2"/>
    <property type="match status" value="1"/>
</dbReference>
<dbReference type="PANTHER" id="PTHR11795:SF445">
    <property type="entry name" value="AMINO ACID ABC TRANSPORTER PERMEASE PROTEIN"/>
    <property type="match status" value="1"/>
</dbReference>
<name>A0A6L9W2T0_9ACTN</name>
<feature type="transmembrane region" description="Helical" evidence="9">
    <location>
        <begin position="88"/>
        <end position="107"/>
    </location>
</feature>
<evidence type="ECO:0000313" key="10">
    <source>
        <dbReference type="EMBL" id="NEK86132.1"/>
    </source>
</evidence>
<keyword evidence="3" id="KW-1003">Cell membrane</keyword>
<keyword evidence="5" id="KW-0029">Amino-acid transport</keyword>
<comment type="subcellular location">
    <subcellularLocation>
        <location evidence="1">Cell membrane</location>
        <topology evidence="1">Multi-pass membrane protein</topology>
    </subcellularLocation>
</comment>
<dbReference type="AlphaFoldDB" id="A0A6L9W2T0"/>
<dbReference type="InterPro" id="IPR001851">
    <property type="entry name" value="ABC_transp_permease"/>
</dbReference>
<proteinExistence type="inferred from homology"/>
<feature type="transmembrane region" description="Helical" evidence="9">
    <location>
        <begin position="233"/>
        <end position="250"/>
    </location>
</feature>
<reference evidence="10 11" key="1">
    <citation type="submission" date="2019-12" db="EMBL/GenBank/DDBJ databases">
        <title>the WGS of Blastococcus saxobsidens 67B17.</title>
        <authorList>
            <person name="Jiang Z."/>
        </authorList>
    </citation>
    <scope>NUCLEOTIDE SEQUENCE [LARGE SCALE GENOMIC DNA]</scope>
    <source>
        <strain evidence="10 11">67B17</strain>
    </source>
</reference>
<evidence type="ECO:0000256" key="8">
    <source>
        <dbReference type="ARBA" id="ARBA00037998"/>
    </source>
</evidence>
<evidence type="ECO:0000256" key="2">
    <source>
        <dbReference type="ARBA" id="ARBA00022448"/>
    </source>
</evidence>
<comment type="caution">
    <text evidence="10">The sequence shown here is derived from an EMBL/GenBank/DDBJ whole genome shotgun (WGS) entry which is preliminary data.</text>
</comment>
<dbReference type="InterPro" id="IPR052157">
    <property type="entry name" value="BCAA_transport_permease"/>
</dbReference>
<protein>
    <submittedName>
        <fullName evidence="10">Branched-chain amino acid ABC transporter permease</fullName>
    </submittedName>
</protein>
<keyword evidence="7 9" id="KW-0472">Membrane</keyword>
<sequence>MESLVTFGLAVLHLFGFYALLAVGLGLVFGQLGVVNVAHGEFVMVGAYVMYALDAVPFVLRLALAVGVGLVLSLLAEWTILRKLYSRGMLATLLAMWGLAIVLRQVAEAVFGATPRSVPFPVQGSVDVLGVRYPTYRLLVAVVSLLVVGAVLLVIYRTSLGLKLRASIENRDMAAVLGISPRVMIAGTFAVGTTLAVLAGALNSPTLGLTPGLGVAFLAPAFFAVLMVRPGSIAGPAVGALLVALLSSLLRTYFTETVADLVFFAALVVLIAVRPAGLSWRLPSWLTRSSERVA</sequence>
<evidence type="ECO:0000256" key="6">
    <source>
        <dbReference type="ARBA" id="ARBA00022989"/>
    </source>
</evidence>
<comment type="similarity">
    <text evidence="8">Belongs to the binding-protein-dependent transport system permease family. LivHM subfamily.</text>
</comment>
<dbReference type="PANTHER" id="PTHR11795">
    <property type="entry name" value="BRANCHED-CHAIN AMINO ACID TRANSPORT SYSTEM PERMEASE PROTEIN LIVH"/>
    <property type="match status" value="1"/>
</dbReference>
<feature type="transmembrane region" description="Helical" evidence="9">
    <location>
        <begin position="262"/>
        <end position="282"/>
    </location>
</feature>
<keyword evidence="4 9" id="KW-0812">Transmembrane</keyword>
<feature type="transmembrane region" description="Helical" evidence="9">
    <location>
        <begin position="7"/>
        <end position="29"/>
    </location>
</feature>
<dbReference type="EMBL" id="JAAGWG010000012">
    <property type="protein sequence ID" value="NEK86132.1"/>
    <property type="molecule type" value="Genomic_DNA"/>
</dbReference>
<evidence type="ECO:0000256" key="3">
    <source>
        <dbReference type="ARBA" id="ARBA00022475"/>
    </source>
</evidence>
<evidence type="ECO:0000313" key="11">
    <source>
        <dbReference type="Proteomes" id="UP000479241"/>
    </source>
</evidence>
<gene>
    <name evidence="10" type="ORF">GCU60_10225</name>
</gene>
<feature type="transmembrane region" description="Helical" evidence="9">
    <location>
        <begin position="208"/>
        <end position="226"/>
    </location>
</feature>
<keyword evidence="6 9" id="KW-1133">Transmembrane helix</keyword>
<dbReference type="Proteomes" id="UP000479241">
    <property type="component" value="Unassembled WGS sequence"/>
</dbReference>
<evidence type="ECO:0000256" key="1">
    <source>
        <dbReference type="ARBA" id="ARBA00004651"/>
    </source>
</evidence>
<dbReference type="GO" id="GO:0005886">
    <property type="term" value="C:plasma membrane"/>
    <property type="evidence" value="ECO:0007669"/>
    <property type="project" value="UniProtKB-SubCell"/>
</dbReference>
<dbReference type="CDD" id="cd06582">
    <property type="entry name" value="TM_PBP1_LivH_like"/>
    <property type="match status" value="1"/>
</dbReference>
<feature type="transmembrane region" description="Helical" evidence="9">
    <location>
        <begin position="136"/>
        <end position="156"/>
    </location>
</feature>
<dbReference type="RefSeq" id="WP_163204806.1">
    <property type="nucleotide sequence ID" value="NZ_JAAGWG010000012.1"/>
</dbReference>